<evidence type="ECO:0000256" key="2">
    <source>
        <dbReference type="ARBA" id="ARBA00022679"/>
    </source>
</evidence>
<dbReference type="InterPro" id="IPR018485">
    <property type="entry name" value="FGGY_C"/>
</dbReference>
<dbReference type="Pfam" id="PF00370">
    <property type="entry name" value="FGGY_N"/>
    <property type="match status" value="1"/>
</dbReference>
<evidence type="ECO:0000313" key="7">
    <source>
        <dbReference type="Proteomes" id="UP000446348"/>
    </source>
</evidence>
<dbReference type="OrthoDB" id="9760563at2"/>
<comment type="caution">
    <text evidence="6">The sequence shown here is derived from an EMBL/GenBank/DDBJ whole genome shotgun (WGS) entry which is preliminary data.</text>
</comment>
<dbReference type="SUPFAM" id="SSF53067">
    <property type="entry name" value="Actin-like ATPase domain"/>
    <property type="match status" value="2"/>
</dbReference>
<keyword evidence="2" id="KW-0808">Transferase</keyword>
<dbReference type="RefSeq" id="WP_160208315.1">
    <property type="nucleotide sequence ID" value="NZ_JBCLRJ010000002.1"/>
</dbReference>
<feature type="domain" description="Carbohydrate kinase FGGY C-terminal" evidence="5">
    <location>
        <begin position="274"/>
        <end position="470"/>
    </location>
</feature>
<dbReference type="PANTHER" id="PTHR43095">
    <property type="entry name" value="SUGAR KINASE"/>
    <property type="match status" value="1"/>
</dbReference>
<gene>
    <name evidence="6" type="ORF">D3Z39_01560</name>
</gene>
<protein>
    <submittedName>
        <fullName evidence="6">ATPase</fullName>
    </submittedName>
</protein>
<dbReference type="Proteomes" id="UP000446348">
    <property type="component" value="Unassembled WGS sequence"/>
</dbReference>
<dbReference type="PANTHER" id="PTHR43095:SF5">
    <property type="entry name" value="XYLULOSE KINASE"/>
    <property type="match status" value="1"/>
</dbReference>
<evidence type="ECO:0000259" key="4">
    <source>
        <dbReference type="Pfam" id="PF00370"/>
    </source>
</evidence>
<comment type="similarity">
    <text evidence="1">Belongs to the FGGY kinase family.</text>
</comment>
<organism evidence="6 7">
    <name type="scientific">Anaerotruncus colihominis</name>
    <dbReference type="NCBI Taxonomy" id="169435"/>
    <lineage>
        <taxon>Bacteria</taxon>
        <taxon>Bacillati</taxon>
        <taxon>Bacillota</taxon>
        <taxon>Clostridia</taxon>
        <taxon>Eubacteriales</taxon>
        <taxon>Oscillospiraceae</taxon>
        <taxon>Anaerotruncus</taxon>
    </lineage>
</organism>
<dbReference type="GO" id="GO:0016301">
    <property type="term" value="F:kinase activity"/>
    <property type="evidence" value="ECO:0007669"/>
    <property type="project" value="UniProtKB-KW"/>
</dbReference>
<dbReference type="GO" id="GO:0005975">
    <property type="term" value="P:carbohydrate metabolic process"/>
    <property type="evidence" value="ECO:0007669"/>
    <property type="project" value="InterPro"/>
</dbReference>
<evidence type="ECO:0000256" key="1">
    <source>
        <dbReference type="ARBA" id="ARBA00009156"/>
    </source>
</evidence>
<accession>A0A845RFR9</accession>
<dbReference type="InterPro" id="IPR018484">
    <property type="entry name" value="FGGY_N"/>
</dbReference>
<feature type="domain" description="Carbohydrate kinase FGGY N-terminal" evidence="4">
    <location>
        <begin position="13"/>
        <end position="239"/>
    </location>
</feature>
<dbReference type="InterPro" id="IPR050406">
    <property type="entry name" value="FGGY_Carb_Kinase"/>
</dbReference>
<dbReference type="CDD" id="cd07809">
    <property type="entry name" value="ASKHA_NBD_FGGY_BaXK-like"/>
    <property type="match status" value="1"/>
</dbReference>
<reference evidence="6 7" key="1">
    <citation type="submission" date="2018-08" db="EMBL/GenBank/DDBJ databases">
        <title>Murine metabolic-syndrome-specific gut microbial biobank.</title>
        <authorList>
            <person name="Liu C."/>
        </authorList>
    </citation>
    <scope>NUCLEOTIDE SEQUENCE [LARGE SCALE GENOMIC DNA]</scope>
    <source>
        <strain evidence="6 7">X69</strain>
    </source>
</reference>
<dbReference type="InterPro" id="IPR043129">
    <property type="entry name" value="ATPase_NBD"/>
</dbReference>
<keyword evidence="3" id="KW-0418">Kinase</keyword>
<sequence length="539" mass="58524">MNVTKDIAQGRCCLGIELGSTRIKAVLIGSDHSPVASGEHGWENRLEGGIWSYRMEDVWTGLQRAYAKLRGNVSAQYGVELTSMAAMGFSAMMHGYVALDKNGELLVPFRTWRNTITGQAAKVLTEHFQFNIPQRWSIAHLYQAILNGEAHVKDIRCLTTLAGYVHYKLTGCRAIGVGEASGMFPIDSRTGDYDQTMTDAFEALIAEKHYPWKLREILPQVLHAGQSAGTLTPEGARLLDPTGLLSPGIPLAPPEGDAGTGMVATNTVIPRTGNVSAGTSVFAMIVLEKPLSKVYSEIDLVTTPSGQPVAMVHCNNCTNEINAWAQVFKGFLEALGQTPDMNTVFSAMFHSALAGREDAGGLTLYNYLSGEPITGLMEGCPLLVRTPLAQLDFPNFMRAQLYSALATLKIGMDILSEEHVAVNRLLGHGGFFKTPQVGQRIMAAATATRVSVMETAGEGGPWGMALLAAYLVEKKSGQSLEDYLDNQVFAGQTVVTLEPRQQDVEGFNRFMRQYRSGLAVERQAVESLKANTHRLPALL</sequence>
<name>A0A845RFR9_9FIRM</name>
<proteinExistence type="inferred from homology"/>
<dbReference type="AlphaFoldDB" id="A0A845RFR9"/>
<evidence type="ECO:0000259" key="5">
    <source>
        <dbReference type="Pfam" id="PF02782"/>
    </source>
</evidence>
<dbReference type="Gene3D" id="3.30.420.40">
    <property type="match status" value="2"/>
</dbReference>
<dbReference type="EMBL" id="QXWZ01000002">
    <property type="protein sequence ID" value="NBI77571.1"/>
    <property type="molecule type" value="Genomic_DNA"/>
</dbReference>
<evidence type="ECO:0000256" key="3">
    <source>
        <dbReference type="ARBA" id="ARBA00022777"/>
    </source>
</evidence>
<evidence type="ECO:0000313" key="6">
    <source>
        <dbReference type="EMBL" id="NBI77571.1"/>
    </source>
</evidence>
<dbReference type="Pfam" id="PF02782">
    <property type="entry name" value="FGGY_C"/>
    <property type="match status" value="1"/>
</dbReference>